<dbReference type="InterPro" id="IPR023395">
    <property type="entry name" value="MCP_dom_sf"/>
</dbReference>
<keyword evidence="7 8" id="KW-0472">Membrane</keyword>
<evidence type="ECO:0000256" key="7">
    <source>
        <dbReference type="ARBA" id="ARBA00023136"/>
    </source>
</evidence>
<feature type="compositionally biased region" description="Basic and acidic residues" evidence="9">
    <location>
        <begin position="90"/>
        <end position="112"/>
    </location>
</feature>
<dbReference type="EMBL" id="QOIP01000006">
    <property type="protein sequence ID" value="RLU22187.1"/>
    <property type="molecule type" value="Genomic_DNA"/>
</dbReference>
<keyword evidence="5" id="KW-0677">Repeat</keyword>
<gene>
    <name evidence="10" type="ORF">DMN91_006568</name>
</gene>
<feature type="repeat" description="Solcar" evidence="8">
    <location>
        <begin position="389"/>
        <end position="481"/>
    </location>
</feature>
<accession>A0A3L8DP59</accession>
<name>A0A3L8DP59_OOCBI</name>
<organism evidence="10 11">
    <name type="scientific">Ooceraea biroi</name>
    <name type="common">Clonal raider ant</name>
    <name type="synonym">Cerapachys biroi</name>
    <dbReference type="NCBI Taxonomy" id="2015173"/>
    <lineage>
        <taxon>Eukaryota</taxon>
        <taxon>Metazoa</taxon>
        <taxon>Ecdysozoa</taxon>
        <taxon>Arthropoda</taxon>
        <taxon>Hexapoda</taxon>
        <taxon>Insecta</taxon>
        <taxon>Pterygota</taxon>
        <taxon>Neoptera</taxon>
        <taxon>Endopterygota</taxon>
        <taxon>Hymenoptera</taxon>
        <taxon>Apocrita</taxon>
        <taxon>Aculeata</taxon>
        <taxon>Formicoidea</taxon>
        <taxon>Formicidae</taxon>
        <taxon>Dorylinae</taxon>
        <taxon>Ooceraea</taxon>
    </lineage>
</organism>
<feature type="region of interest" description="Disordered" evidence="9">
    <location>
        <begin position="81"/>
        <end position="120"/>
    </location>
</feature>
<evidence type="ECO:0000256" key="5">
    <source>
        <dbReference type="ARBA" id="ARBA00022737"/>
    </source>
</evidence>
<proteinExistence type="inferred from homology"/>
<keyword evidence="4 8" id="KW-0812">Transmembrane</keyword>
<evidence type="ECO:0008006" key="12">
    <source>
        <dbReference type="Google" id="ProtNLM"/>
    </source>
</evidence>
<feature type="repeat" description="Solcar" evidence="8">
    <location>
        <begin position="498"/>
        <end position="578"/>
    </location>
</feature>
<dbReference type="OrthoDB" id="428293at2759"/>
<feature type="repeat" description="Solcar" evidence="8">
    <location>
        <begin position="274"/>
        <end position="365"/>
    </location>
</feature>
<evidence type="ECO:0000256" key="1">
    <source>
        <dbReference type="ARBA" id="ARBA00004141"/>
    </source>
</evidence>
<reference evidence="10 11" key="1">
    <citation type="journal article" date="2018" name="Genome Res.">
        <title>The genomic architecture and molecular evolution of ant odorant receptors.</title>
        <authorList>
            <person name="McKenzie S.K."/>
            <person name="Kronauer D.J.C."/>
        </authorList>
    </citation>
    <scope>NUCLEOTIDE SEQUENCE [LARGE SCALE GENOMIC DNA]</scope>
    <source>
        <strain evidence="10">Clonal line C1</strain>
    </source>
</reference>
<evidence type="ECO:0000256" key="2">
    <source>
        <dbReference type="ARBA" id="ARBA00006375"/>
    </source>
</evidence>
<dbReference type="PROSITE" id="PS50920">
    <property type="entry name" value="SOLCAR"/>
    <property type="match status" value="3"/>
</dbReference>
<dbReference type="Pfam" id="PF00153">
    <property type="entry name" value="Mito_carr"/>
    <property type="match status" value="3"/>
</dbReference>
<dbReference type="SUPFAM" id="SSF103506">
    <property type="entry name" value="Mitochondrial carrier"/>
    <property type="match status" value="1"/>
</dbReference>
<evidence type="ECO:0000256" key="6">
    <source>
        <dbReference type="ARBA" id="ARBA00022989"/>
    </source>
</evidence>
<dbReference type="GO" id="GO:0055085">
    <property type="term" value="P:transmembrane transport"/>
    <property type="evidence" value="ECO:0007669"/>
    <property type="project" value="InterPro"/>
</dbReference>
<dbReference type="InterPro" id="IPR044712">
    <property type="entry name" value="SLC25A32-like"/>
</dbReference>
<evidence type="ECO:0000256" key="4">
    <source>
        <dbReference type="ARBA" id="ARBA00022692"/>
    </source>
</evidence>
<evidence type="ECO:0000256" key="9">
    <source>
        <dbReference type="SAM" id="MobiDB-lite"/>
    </source>
</evidence>
<evidence type="ECO:0000256" key="3">
    <source>
        <dbReference type="ARBA" id="ARBA00022448"/>
    </source>
</evidence>
<evidence type="ECO:0000256" key="8">
    <source>
        <dbReference type="PROSITE-ProRule" id="PRU00282"/>
    </source>
</evidence>
<protein>
    <recommendedName>
        <fullName evidence="12">Mitochondrial folate transporter/carrier</fullName>
    </recommendedName>
</protein>
<dbReference type="FunFam" id="1.50.40.10:FF:000090">
    <property type="entry name" value="Folate transporter 1, chloroplastic"/>
    <property type="match status" value="1"/>
</dbReference>
<dbReference type="GO" id="GO:0006862">
    <property type="term" value="P:nucleotide transport"/>
    <property type="evidence" value="ECO:0007669"/>
    <property type="project" value="InterPro"/>
</dbReference>
<keyword evidence="3" id="KW-0813">Transport</keyword>
<evidence type="ECO:0000313" key="10">
    <source>
        <dbReference type="EMBL" id="RLU22187.1"/>
    </source>
</evidence>
<dbReference type="PANTHER" id="PTHR45683">
    <property type="entry name" value="MITOCHONDRIAL NICOTINAMIDE ADENINE DINUCLEOTIDE TRANSPORTER 1-RELATED-RELATED"/>
    <property type="match status" value="1"/>
</dbReference>
<evidence type="ECO:0000313" key="11">
    <source>
        <dbReference type="Proteomes" id="UP000279307"/>
    </source>
</evidence>
<comment type="caution">
    <text evidence="10">The sequence shown here is derived from an EMBL/GenBank/DDBJ whole genome shotgun (WGS) entry which is preliminary data.</text>
</comment>
<dbReference type="GO" id="GO:0016020">
    <property type="term" value="C:membrane"/>
    <property type="evidence" value="ECO:0007669"/>
    <property type="project" value="UniProtKB-SubCell"/>
</dbReference>
<dbReference type="InterPro" id="IPR018108">
    <property type="entry name" value="MCP_transmembrane"/>
</dbReference>
<sequence>MIAGKVVWGNRWVGRADDSEKLTLREQLWSRLLVSRYGACVGLLSPPPVEQEIPLAQLPGRTVWRCSVYVVLCVSSLHNRQPAANGSGGDRADGNKHENSRQEDREHREGRPASRRNKDRIKCSIYDSPTTVPAADQEICRRVEAHVANGGKNAELVTGYGSVTNGERHGSVPQNMSAIKGSGSPGAARNVLSNFKYEYFVAGISGGVVSTLMLHPLDLIKIRFAGESRARTAVRPSVRSARPLVVYASERARENGGCRCPASLLACTWCGRFESPLPSGMTSVCTWFSRRALFLTEFLPRFRNESVNDGHTNTAPRYNGLKNALAQIVKTEGLRGLYRGVTPNVLGSGSSWGFYFFLTVLDVSHYRKLICSYNTIKTSIQGGNSKKPLGPSMHMFAAADAGVLTLLMTNPIWVVKTRLCLQYADDVNMAESKKYRGMTDALKKIYKTEGIRGLYKGLVPGLFGVSHGAIQFMAYEEMKNKYYNYLNVPIDTKLSTTEYIIFAAMSKLIAAASTYPYQVVRARLQDHHHDYRGTWHCVQCTWRYESWRGFYKGLSANLIRVTPATVITFVVYENMYHYLQSGRAAVEEAIAMPVPAVNKLKE</sequence>
<dbReference type="Proteomes" id="UP000279307">
    <property type="component" value="Chromosome 6"/>
</dbReference>
<comment type="similarity">
    <text evidence="2">Belongs to the mitochondrial carrier (TC 2.A.29) family.</text>
</comment>
<keyword evidence="6" id="KW-1133">Transmembrane helix</keyword>
<dbReference type="AlphaFoldDB" id="A0A3L8DP59"/>
<dbReference type="Gene3D" id="1.50.40.10">
    <property type="entry name" value="Mitochondrial carrier domain"/>
    <property type="match status" value="1"/>
</dbReference>
<comment type="subcellular location">
    <subcellularLocation>
        <location evidence="1">Membrane</location>
        <topology evidence="1">Multi-pass membrane protein</topology>
    </subcellularLocation>
</comment>